<name>A0A816Q701_BRANA</name>
<proteinExistence type="predicted"/>
<organism evidence="1">
    <name type="scientific">Brassica napus</name>
    <name type="common">Rape</name>
    <dbReference type="NCBI Taxonomy" id="3708"/>
    <lineage>
        <taxon>Eukaryota</taxon>
        <taxon>Viridiplantae</taxon>
        <taxon>Streptophyta</taxon>
        <taxon>Embryophyta</taxon>
        <taxon>Tracheophyta</taxon>
        <taxon>Spermatophyta</taxon>
        <taxon>Magnoliopsida</taxon>
        <taxon>eudicotyledons</taxon>
        <taxon>Gunneridae</taxon>
        <taxon>Pentapetalae</taxon>
        <taxon>rosids</taxon>
        <taxon>malvids</taxon>
        <taxon>Brassicales</taxon>
        <taxon>Brassicaceae</taxon>
        <taxon>Brassiceae</taxon>
        <taxon>Brassica</taxon>
    </lineage>
</organism>
<gene>
    <name evidence="1" type="ORF">DARMORV10_C06P19790.1</name>
</gene>
<evidence type="ECO:0000313" key="1">
    <source>
        <dbReference type="EMBL" id="CAF2058080.1"/>
    </source>
</evidence>
<accession>A0A816Q701</accession>
<sequence>MKLLGAALWCNRLICNTQIFLLFGERLLIRPRSSNNF</sequence>
<dbReference type="Proteomes" id="UP001295469">
    <property type="component" value="Chromosome C06"/>
</dbReference>
<dbReference type="EMBL" id="HG994370">
    <property type="protein sequence ID" value="CAF2058080.1"/>
    <property type="molecule type" value="Genomic_DNA"/>
</dbReference>
<reference evidence="1" key="1">
    <citation type="submission" date="2021-01" db="EMBL/GenBank/DDBJ databases">
        <authorList>
            <consortium name="Genoscope - CEA"/>
            <person name="William W."/>
        </authorList>
    </citation>
    <scope>NUCLEOTIDE SEQUENCE</scope>
</reference>
<dbReference type="AlphaFoldDB" id="A0A816Q701"/>
<protein>
    <submittedName>
        <fullName evidence="1">(rape) hypothetical protein</fullName>
    </submittedName>
</protein>